<dbReference type="InterPro" id="IPR036388">
    <property type="entry name" value="WH-like_DNA-bd_sf"/>
</dbReference>
<reference evidence="6" key="1">
    <citation type="journal article" date="2014" name="Int. J. Syst. Evol. Microbiol.">
        <title>Complete genome sequence of Corynebacterium casei LMG S-19264T (=DSM 44701T), isolated from a smear-ripened cheese.</title>
        <authorList>
            <consortium name="US DOE Joint Genome Institute (JGI-PGF)"/>
            <person name="Walter F."/>
            <person name="Albersmeier A."/>
            <person name="Kalinowski J."/>
            <person name="Ruckert C."/>
        </authorList>
    </citation>
    <scope>NUCLEOTIDE SEQUENCE</scope>
    <source>
        <strain evidence="6">CCM 7905</strain>
    </source>
</reference>
<dbReference type="EMBL" id="BMCU01000006">
    <property type="protein sequence ID" value="GGG27805.1"/>
    <property type="molecule type" value="Genomic_DNA"/>
</dbReference>
<keyword evidence="3" id="KW-0238">DNA-binding</keyword>
<feature type="domain" description="HTH gntR-type" evidence="5">
    <location>
        <begin position="8"/>
        <end position="76"/>
    </location>
</feature>
<keyword evidence="4" id="KW-0804">Transcription</keyword>
<evidence type="ECO:0000256" key="2">
    <source>
        <dbReference type="ARBA" id="ARBA00023015"/>
    </source>
</evidence>
<keyword evidence="7" id="KW-1185">Reference proteome</keyword>
<dbReference type="PANTHER" id="PTHR46577:SF1">
    <property type="entry name" value="HTH-TYPE TRANSCRIPTIONAL REGULATORY PROTEIN GABR"/>
    <property type="match status" value="1"/>
</dbReference>
<dbReference type="SUPFAM" id="SSF46785">
    <property type="entry name" value="Winged helix' DNA-binding domain"/>
    <property type="match status" value="1"/>
</dbReference>
<dbReference type="AlphaFoldDB" id="A0A917LIV0"/>
<keyword evidence="2" id="KW-0805">Transcription regulation</keyword>
<keyword evidence="1" id="KW-0663">Pyridoxal phosphate</keyword>
<dbReference type="Proteomes" id="UP000654257">
    <property type="component" value="Unassembled WGS sequence"/>
</dbReference>
<dbReference type="PROSITE" id="PS50949">
    <property type="entry name" value="HTH_GNTR"/>
    <property type="match status" value="1"/>
</dbReference>
<evidence type="ECO:0000259" key="5">
    <source>
        <dbReference type="PROSITE" id="PS50949"/>
    </source>
</evidence>
<name>A0A917LIV0_9NOCA</name>
<proteinExistence type="predicted"/>
<sequence length="124" mass="13240">MTDRLAGGGQSTSIYDHYRGLIVSGRLGRGERLPTVRQTARDLGVSPGTTARAYKQLEHDGLVVTRTGAGTRVSDTASPLPTEIVDLVRSLARTTARIRVDPHDVMSSLRAELDPSATALVDGE</sequence>
<organism evidence="6 7">
    <name type="scientific">Rhodococcoides trifolii</name>
    <dbReference type="NCBI Taxonomy" id="908250"/>
    <lineage>
        <taxon>Bacteria</taxon>
        <taxon>Bacillati</taxon>
        <taxon>Actinomycetota</taxon>
        <taxon>Actinomycetes</taxon>
        <taxon>Mycobacteriales</taxon>
        <taxon>Nocardiaceae</taxon>
        <taxon>Rhodococcoides</taxon>
    </lineage>
</organism>
<gene>
    <name evidence="6" type="ORF">GCM10007304_47040</name>
</gene>
<dbReference type="GO" id="GO:0003700">
    <property type="term" value="F:DNA-binding transcription factor activity"/>
    <property type="evidence" value="ECO:0007669"/>
    <property type="project" value="InterPro"/>
</dbReference>
<dbReference type="PANTHER" id="PTHR46577">
    <property type="entry name" value="HTH-TYPE TRANSCRIPTIONAL REGULATORY PROTEIN GABR"/>
    <property type="match status" value="1"/>
</dbReference>
<dbReference type="Pfam" id="PF00392">
    <property type="entry name" value="GntR"/>
    <property type="match status" value="1"/>
</dbReference>
<dbReference type="InterPro" id="IPR000524">
    <property type="entry name" value="Tscrpt_reg_HTH_GntR"/>
</dbReference>
<dbReference type="InterPro" id="IPR036390">
    <property type="entry name" value="WH_DNA-bd_sf"/>
</dbReference>
<dbReference type="InterPro" id="IPR051446">
    <property type="entry name" value="HTH_trans_reg/aminotransferase"/>
</dbReference>
<protein>
    <recommendedName>
        <fullName evidence="5">HTH gntR-type domain-containing protein</fullName>
    </recommendedName>
</protein>
<dbReference type="RefSeq" id="WP_188547587.1">
    <property type="nucleotide sequence ID" value="NZ_BMCU01000006.1"/>
</dbReference>
<evidence type="ECO:0000256" key="4">
    <source>
        <dbReference type="ARBA" id="ARBA00023163"/>
    </source>
</evidence>
<evidence type="ECO:0000256" key="1">
    <source>
        <dbReference type="ARBA" id="ARBA00022898"/>
    </source>
</evidence>
<accession>A0A917LIV0</accession>
<comment type="caution">
    <text evidence="6">The sequence shown here is derived from an EMBL/GenBank/DDBJ whole genome shotgun (WGS) entry which is preliminary data.</text>
</comment>
<dbReference type="CDD" id="cd07377">
    <property type="entry name" value="WHTH_GntR"/>
    <property type="match status" value="1"/>
</dbReference>
<dbReference type="Gene3D" id="1.10.10.10">
    <property type="entry name" value="Winged helix-like DNA-binding domain superfamily/Winged helix DNA-binding domain"/>
    <property type="match status" value="1"/>
</dbReference>
<dbReference type="SMART" id="SM00345">
    <property type="entry name" value="HTH_GNTR"/>
    <property type="match status" value="1"/>
</dbReference>
<reference evidence="6" key="2">
    <citation type="submission" date="2020-09" db="EMBL/GenBank/DDBJ databases">
        <authorList>
            <person name="Sun Q."/>
            <person name="Sedlacek I."/>
        </authorList>
    </citation>
    <scope>NUCLEOTIDE SEQUENCE</scope>
    <source>
        <strain evidence="6">CCM 7905</strain>
    </source>
</reference>
<evidence type="ECO:0000313" key="6">
    <source>
        <dbReference type="EMBL" id="GGG27805.1"/>
    </source>
</evidence>
<evidence type="ECO:0000313" key="7">
    <source>
        <dbReference type="Proteomes" id="UP000654257"/>
    </source>
</evidence>
<dbReference type="GO" id="GO:0003677">
    <property type="term" value="F:DNA binding"/>
    <property type="evidence" value="ECO:0007669"/>
    <property type="project" value="UniProtKB-KW"/>
</dbReference>
<evidence type="ECO:0000256" key="3">
    <source>
        <dbReference type="ARBA" id="ARBA00023125"/>
    </source>
</evidence>